<dbReference type="EMBL" id="ML977184">
    <property type="protein sequence ID" value="KAF1982467.1"/>
    <property type="molecule type" value="Genomic_DNA"/>
</dbReference>
<dbReference type="OrthoDB" id="5294021at2759"/>
<keyword evidence="3" id="KW-1185">Reference proteome</keyword>
<proteinExistence type="predicted"/>
<evidence type="ECO:0000313" key="2">
    <source>
        <dbReference type="EMBL" id="KAF1982467.1"/>
    </source>
</evidence>
<protein>
    <submittedName>
        <fullName evidence="2">Uncharacterized protein</fullName>
    </submittedName>
</protein>
<name>A0A6G1GNY2_9PEZI</name>
<dbReference type="AlphaFoldDB" id="A0A6G1GNY2"/>
<feature type="compositionally biased region" description="Acidic residues" evidence="1">
    <location>
        <begin position="176"/>
        <end position="187"/>
    </location>
</feature>
<feature type="region of interest" description="Disordered" evidence="1">
    <location>
        <begin position="165"/>
        <end position="226"/>
    </location>
</feature>
<evidence type="ECO:0000313" key="3">
    <source>
        <dbReference type="Proteomes" id="UP000800041"/>
    </source>
</evidence>
<evidence type="ECO:0000256" key="1">
    <source>
        <dbReference type="SAM" id="MobiDB-lite"/>
    </source>
</evidence>
<feature type="compositionally biased region" description="Basic and acidic residues" evidence="1">
    <location>
        <begin position="209"/>
        <end position="223"/>
    </location>
</feature>
<feature type="region of interest" description="Disordered" evidence="1">
    <location>
        <begin position="1"/>
        <end position="45"/>
    </location>
</feature>
<sequence>MSASLHEDPVVVPHMGIPSPDGGETAGPPSSEDQPTFRSNHASETEVWLESPDTDTLAAMVASLLSTLELATSATAALREQAPLPVLDQLCVQCHELYVVFTELEHLFLAYLKHAGSSEGDLLLEVPPLDPTLYHWLSSCSDPIVKLKEKASELLKPSGYEDCSESIEGLSQQDASESENDANEDGFVEVQTSSRRDSLSSSIVEVEPETVKEEPKESPKDGLEDISNSIGQRLTQIRDFLPILQVDLSEFIGTNMNEDHSRDLASSSHHQYDSFPGAGSTHTLGALRQELYKLSDEMKAVIAKLKEYNHSSTNLSKQKESTPSEVLQSSLIAIVNALSEYLSNHDSEWIESMLSEKLTYAEFRKLDPIKIRAQRQLFTTGKTCLERETFANPFAEDSLADAEVVGLDQAMVQHMLRAALELKDVLKVYNVG</sequence>
<gene>
    <name evidence="2" type="ORF">K402DRAFT_424569</name>
</gene>
<organism evidence="2 3">
    <name type="scientific">Aulographum hederae CBS 113979</name>
    <dbReference type="NCBI Taxonomy" id="1176131"/>
    <lineage>
        <taxon>Eukaryota</taxon>
        <taxon>Fungi</taxon>
        <taxon>Dikarya</taxon>
        <taxon>Ascomycota</taxon>
        <taxon>Pezizomycotina</taxon>
        <taxon>Dothideomycetes</taxon>
        <taxon>Pleosporomycetidae</taxon>
        <taxon>Aulographales</taxon>
        <taxon>Aulographaceae</taxon>
    </lineage>
</organism>
<dbReference type="Proteomes" id="UP000800041">
    <property type="component" value="Unassembled WGS sequence"/>
</dbReference>
<accession>A0A6G1GNY2</accession>
<feature type="compositionally biased region" description="Polar residues" evidence="1">
    <location>
        <begin position="31"/>
        <end position="42"/>
    </location>
</feature>
<reference evidence="2" key="1">
    <citation type="journal article" date="2020" name="Stud. Mycol.">
        <title>101 Dothideomycetes genomes: a test case for predicting lifestyles and emergence of pathogens.</title>
        <authorList>
            <person name="Haridas S."/>
            <person name="Albert R."/>
            <person name="Binder M."/>
            <person name="Bloem J."/>
            <person name="Labutti K."/>
            <person name="Salamov A."/>
            <person name="Andreopoulos B."/>
            <person name="Baker S."/>
            <person name="Barry K."/>
            <person name="Bills G."/>
            <person name="Bluhm B."/>
            <person name="Cannon C."/>
            <person name="Castanera R."/>
            <person name="Culley D."/>
            <person name="Daum C."/>
            <person name="Ezra D."/>
            <person name="Gonzalez J."/>
            <person name="Henrissat B."/>
            <person name="Kuo A."/>
            <person name="Liang C."/>
            <person name="Lipzen A."/>
            <person name="Lutzoni F."/>
            <person name="Magnuson J."/>
            <person name="Mondo S."/>
            <person name="Nolan M."/>
            <person name="Ohm R."/>
            <person name="Pangilinan J."/>
            <person name="Park H.-J."/>
            <person name="Ramirez L."/>
            <person name="Alfaro M."/>
            <person name="Sun H."/>
            <person name="Tritt A."/>
            <person name="Yoshinaga Y."/>
            <person name="Zwiers L.-H."/>
            <person name="Turgeon B."/>
            <person name="Goodwin S."/>
            <person name="Spatafora J."/>
            <person name="Crous P."/>
            <person name="Grigoriev I."/>
        </authorList>
    </citation>
    <scope>NUCLEOTIDE SEQUENCE</scope>
    <source>
        <strain evidence="2">CBS 113979</strain>
    </source>
</reference>